<evidence type="ECO:0000256" key="3">
    <source>
        <dbReference type="ARBA" id="ARBA00022448"/>
    </source>
</evidence>
<evidence type="ECO:0000256" key="4">
    <source>
        <dbReference type="ARBA" id="ARBA00022692"/>
    </source>
</evidence>
<feature type="transmembrane region" description="Helical" evidence="9">
    <location>
        <begin position="119"/>
        <end position="137"/>
    </location>
</feature>
<feature type="transmembrane region" description="Helical" evidence="9">
    <location>
        <begin position="509"/>
        <end position="528"/>
    </location>
</feature>
<dbReference type="Gene3D" id="1.20.1250.20">
    <property type="entry name" value="MFS general substrate transporter like domains"/>
    <property type="match status" value="1"/>
</dbReference>
<dbReference type="PROSITE" id="PS00216">
    <property type="entry name" value="SUGAR_TRANSPORT_1"/>
    <property type="match status" value="1"/>
</dbReference>
<feature type="transmembrane region" description="Helical" evidence="9">
    <location>
        <begin position="401"/>
        <end position="422"/>
    </location>
</feature>
<keyword evidence="6 9" id="KW-0472">Membrane</keyword>
<dbReference type="InterPro" id="IPR005828">
    <property type="entry name" value="MFS_sugar_transport-like"/>
</dbReference>
<feature type="domain" description="Major facilitator superfamily (MFS) profile" evidence="10">
    <location>
        <begin position="67"/>
        <end position="532"/>
    </location>
</feature>
<feature type="region of interest" description="Disordered" evidence="8">
    <location>
        <begin position="18"/>
        <end position="38"/>
    </location>
</feature>
<feature type="transmembrane region" description="Helical" evidence="9">
    <location>
        <begin position="373"/>
        <end position="395"/>
    </location>
</feature>
<dbReference type="InterPro" id="IPR036259">
    <property type="entry name" value="MFS_trans_sf"/>
</dbReference>
<reference evidence="11" key="1">
    <citation type="submission" date="2023-04" db="EMBL/GenBank/DDBJ databases">
        <title>Ambrosiozyma monospora NBRC 1965.</title>
        <authorList>
            <person name="Ichikawa N."/>
            <person name="Sato H."/>
            <person name="Tonouchi N."/>
        </authorList>
    </citation>
    <scope>NUCLEOTIDE SEQUENCE</scope>
    <source>
        <strain evidence="11">NBRC 1965</strain>
    </source>
</reference>
<evidence type="ECO:0000256" key="5">
    <source>
        <dbReference type="ARBA" id="ARBA00022989"/>
    </source>
</evidence>
<dbReference type="FunFam" id="1.20.1250.20:FF:000313">
    <property type="entry name" value="MFS quinate transporter"/>
    <property type="match status" value="1"/>
</dbReference>
<feature type="transmembrane region" description="Helical" evidence="9">
    <location>
        <begin position="203"/>
        <end position="225"/>
    </location>
</feature>
<comment type="caution">
    <text evidence="11">The sequence shown here is derived from an EMBL/GenBank/DDBJ whole genome shotgun (WGS) entry which is preliminary data.</text>
</comment>
<dbReference type="SUPFAM" id="SSF103473">
    <property type="entry name" value="MFS general substrate transporter"/>
    <property type="match status" value="1"/>
</dbReference>
<feature type="transmembrane region" description="Helical" evidence="9">
    <location>
        <begin position="237"/>
        <end position="260"/>
    </location>
</feature>
<dbReference type="NCBIfam" id="TIGR00879">
    <property type="entry name" value="SP"/>
    <property type="match status" value="1"/>
</dbReference>
<dbReference type="AlphaFoldDB" id="A0A9W6Z1D0"/>
<feature type="compositionally biased region" description="Polar residues" evidence="8">
    <location>
        <begin position="25"/>
        <end position="37"/>
    </location>
</feature>
<dbReference type="InterPro" id="IPR050360">
    <property type="entry name" value="MFS_Sugar_Transporters"/>
</dbReference>
<comment type="subcellular location">
    <subcellularLocation>
        <location evidence="1">Membrane</location>
        <topology evidence="1">Multi-pass membrane protein</topology>
    </subcellularLocation>
</comment>
<proteinExistence type="inferred from homology"/>
<dbReference type="PANTHER" id="PTHR48022">
    <property type="entry name" value="PLASTIDIC GLUCOSE TRANSPORTER 4"/>
    <property type="match status" value="1"/>
</dbReference>
<dbReference type="EMBL" id="BSXU01003883">
    <property type="protein sequence ID" value="GMG40525.1"/>
    <property type="molecule type" value="Genomic_DNA"/>
</dbReference>
<keyword evidence="12" id="KW-1185">Reference proteome</keyword>
<evidence type="ECO:0000313" key="12">
    <source>
        <dbReference type="Proteomes" id="UP001165063"/>
    </source>
</evidence>
<dbReference type="InterPro" id="IPR020846">
    <property type="entry name" value="MFS_dom"/>
</dbReference>
<protein>
    <submittedName>
        <fullName evidence="11">Unnamed protein product</fullName>
    </submittedName>
</protein>
<sequence>MTELKAIRSNVSSIASDEKDEADLLQQQQQHNPTSTAKKAKRGFLRAFDFNRDNSPPQIFNATLYLSVFVFGILGAARGYDEGYAGATPSQQAFKHRFGLDDPSKTKQELKDLKSNIKSMVQLGSIGGSLLSIYLCDKIGRVRTLQFSCFFWIIAAIIQITSKNVGQLYAGRFLEGLLGVGPTVVCGPVYLSEVSPKSIRGLCNNIFAGAVYLGIMLGYFANYGVALHIKDGDERQWIIPTAVKFILAGIIFILSFLFCIESPRWLIKKGNIEQASINFSKLRNLPEDHPYILSEISDINEQLAIEAESMKNTTFLGTVKELFAVYSVRYRMLICIAIQVLGQWSGANAVTIYATELFGLVGMTSKTDNMMMTALLGVVKFVSAYLSAFFLIDFLGRRKSLYYGLSLQLICMLYFAIFLNICPQAVDDYENLTDSQKRASKGALAALFLSGTAWTMGWNSIQYLINSEILPLRVRNLGTSIIMCFHFVNQYANSKCLPYLMDGMNTYGAFYFFVGVLALGLFFSWFFLPEVAGRSLESMEELFNLPWYLIGRRGAELAPDHSEVNRVHAAPDHSGNAVGGDVRIDMEKPEDQQIENVESYNKANSKNTV</sequence>
<dbReference type="GO" id="GO:0016020">
    <property type="term" value="C:membrane"/>
    <property type="evidence" value="ECO:0007669"/>
    <property type="project" value="UniProtKB-SubCell"/>
</dbReference>
<dbReference type="PANTHER" id="PTHR48022:SF8">
    <property type="entry name" value="MAJOR FACILITATOR SUPERFAMILY (MFS) PROFILE DOMAIN-CONTAINING PROTEIN-RELATED"/>
    <property type="match status" value="1"/>
</dbReference>
<dbReference type="Pfam" id="PF00083">
    <property type="entry name" value="Sugar_tr"/>
    <property type="match status" value="1"/>
</dbReference>
<dbReference type="OrthoDB" id="508119at2759"/>
<dbReference type="GO" id="GO:0005351">
    <property type="term" value="F:carbohydrate:proton symporter activity"/>
    <property type="evidence" value="ECO:0007669"/>
    <property type="project" value="TreeGrafter"/>
</dbReference>
<dbReference type="InterPro" id="IPR005829">
    <property type="entry name" value="Sugar_transporter_CS"/>
</dbReference>
<evidence type="ECO:0000256" key="6">
    <source>
        <dbReference type="ARBA" id="ARBA00023136"/>
    </source>
</evidence>
<feature type="transmembrane region" description="Helical" evidence="9">
    <location>
        <begin position="59"/>
        <end position="80"/>
    </location>
</feature>
<evidence type="ECO:0000259" key="10">
    <source>
        <dbReference type="PROSITE" id="PS50850"/>
    </source>
</evidence>
<keyword evidence="3 7" id="KW-0813">Transport</keyword>
<name>A0A9W6Z1D0_AMBMO</name>
<feature type="transmembrane region" description="Helical" evidence="9">
    <location>
        <begin position="443"/>
        <end position="465"/>
    </location>
</feature>
<dbReference type="InterPro" id="IPR003663">
    <property type="entry name" value="Sugar/inositol_transpt"/>
</dbReference>
<evidence type="ECO:0000256" key="1">
    <source>
        <dbReference type="ARBA" id="ARBA00004141"/>
    </source>
</evidence>
<evidence type="ECO:0000256" key="7">
    <source>
        <dbReference type="RuleBase" id="RU003346"/>
    </source>
</evidence>
<gene>
    <name evidence="11" type="ORF">Amon01_000626200</name>
</gene>
<evidence type="ECO:0000313" key="11">
    <source>
        <dbReference type="EMBL" id="GMG40525.1"/>
    </source>
</evidence>
<evidence type="ECO:0000256" key="9">
    <source>
        <dbReference type="SAM" id="Phobius"/>
    </source>
</evidence>
<organism evidence="11 12">
    <name type="scientific">Ambrosiozyma monospora</name>
    <name type="common">Yeast</name>
    <name type="synonym">Endomycopsis monosporus</name>
    <dbReference type="NCBI Taxonomy" id="43982"/>
    <lineage>
        <taxon>Eukaryota</taxon>
        <taxon>Fungi</taxon>
        <taxon>Dikarya</taxon>
        <taxon>Ascomycota</taxon>
        <taxon>Saccharomycotina</taxon>
        <taxon>Pichiomycetes</taxon>
        <taxon>Pichiales</taxon>
        <taxon>Pichiaceae</taxon>
        <taxon>Ambrosiozyma</taxon>
    </lineage>
</organism>
<evidence type="ECO:0000256" key="2">
    <source>
        <dbReference type="ARBA" id="ARBA00010992"/>
    </source>
</evidence>
<accession>A0A9W6Z1D0</accession>
<dbReference type="PROSITE" id="PS50850">
    <property type="entry name" value="MFS"/>
    <property type="match status" value="1"/>
</dbReference>
<feature type="transmembrane region" description="Helical" evidence="9">
    <location>
        <begin position="144"/>
        <end position="161"/>
    </location>
</feature>
<dbReference type="Proteomes" id="UP001165063">
    <property type="component" value="Unassembled WGS sequence"/>
</dbReference>
<evidence type="ECO:0000256" key="8">
    <source>
        <dbReference type="SAM" id="MobiDB-lite"/>
    </source>
</evidence>
<comment type="similarity">
    <text evidence="2 7">Belongs to the major facilitator superfamily. Sugar transporter (TC 2.A.1.1) family.</text>
</comment>
<keyword evidence="5 9" id="KW-1133">Transmembrane helix</keyword>
<keyword evidence="4 9" id="KW-0812">Transmembrane</keyword>
<feature type="transmembrane region" description="Helical" evidence="9">
    <location>
        <begin position="173"/>
        <end position="191"/>
    </location>
</feature>